<dbReference type="RefSeq" id="WP_378258241.1">
    <property type="nucleotide sequence ID" value="NZ_JBHSJV010000001.1"/>
</dbReference>
<dbReference type="InterPro" id="IPR017853">
    <property type="entry name" value="GH"/>
</dbReference>
<dbReference type="Pfam" id="PF22612">
    <property type="entry name" value="GH113"/>
    <property type="match status" value="1"/>
</dbReference>
<comment type="caution">
    <text evidence="2">The sequence shown here is derived from an EMBL/GenBank/DDBJ whole genome shotgun (WGS) entry which is preliminary data.</text>
</comment>
<feature type="signal peptide" evidence="1">
    <location>
        <begin position="1"/>
        <end position="18"/>
    </location>
</feature>
<protein>
    <submittedName>
        <fullName evidence="2">Glycoside hydrolase TIM-barrel-like domain-containing protein</fullName>
    </submittedName>
</protein>
<dbReference type="Gene3D" id="3.20.20.80">
    <property type="entry name" value="Glycosidases"/>
    <property type="match status" value="1"/>
</dbReference>
<gene>
    <name evidence="2" type="ORF">ACFSTE_02110</name>
</gene>
<keyword evidence="3" id="KW-1185">Reference proteome</keyword>
<evidence type="ECO:0000313" key="3">
    <source>
        <dbReference type="Proteomes" id="UP001597459"/>
    </source>
</evidence>
<dbReference type="SUPFAM" id="SSF51445">
    <property type="entry name" value="(Trans)glycosidases"/>
    <property type="match status" value="1"/>
</dbReference>
<reference evidence="3" key="1">
    <citation type="journal article" date="2019" name="Int. J. Syst. Evol. Microbiol.">
        <title>The Global Catalogue of Microorganisms (GCM) 10K type strain sequencing project: providing services to taxonomists for standard genome sequencing and annotation.</title>
        <authorList>
            <consortium name="The Broad Institute Genomics Platform"/>
            <consortium name="The Broad Institute Genome Sequencing Center for Infectious Disease"/>
            <person name="Wu L."/>
            <person name="Ma J."/>
        </authorList>
    </citation>
    <scope>NUCLEOTIDE SEQUENCE [LARGE SCALE GENOMIC DNA]</scope>
    <source>
        <strain evidence="3">KCTC 42423</strain>
    </source>
</reference>
<organism evidence="2 3">
    <name type="scientific">Aquimarina hainanensis</name>
    <dbReference type="NCBI Taxonomy" id="1578017"/>
    <lineage>
        <taxon>Bacteria</taxon>
        <taxon>Pseudomonadati</taxon>
        <taxon>Bacteroidota</taxon>
        <taxon>Flavobacteriia</taxon>
        <taxon>Flavobacteriales</taxon>
        <taxon>Flavobacteriaceae</taxon>
        <taxon>Aquimarina</taxon>
    </lineage>
</organism>
<dbReference type="Proteomes" id="UP001597459">
    <property type="component" value="Unassembled WGS sequence"/>
</dbReference>
<feature type="chain" id="PRO_5045694412" evidence="1">
    <location>
        <begin position="19"/>
        <end position="334"/>
    </location>
</feature>
<name>A0ABW5N4F8_9FLAO</name>
<accession>A0ABW5N4F8</accession>
<proteinExistence type="predicted"/>
<evidence type="ECO:0000313" key="2">
    <source>
        <dbReference type="EMBL" id="MFD2589606.1"/>
    </source>
</evidence>
<sequence length="334" mass="38882">MKYMSLLLICALFFNCTGQQSFKINGVSFVASSTPISEAEVTPLVAVNANWAAVMPFGFLKSLEAPVIQYNVDRQWWGEKVEGARETIRLLKKQHIKVMLKPQIWVWHGEFTGNISMATEKDWQALEKSYAAFILCYAKLAEEMEVPVFCIGTELHSFVQQRPQYWEQLIEDIKTIYTGKLTYAENWDQYQKVPFWNQIDFIGIDAYFPLSASETPTVEELRKGWKKYKKEMKTLYDQSGKPVLFTEYGYRSINYTAKQPWDSSSVEGAVNLIAQQNALQVIYEEFWNEPWFLGGFLWKWYHNHTAVGGMDNNRFTIQNKPAEKTIKELYKINQ</sequence>
<dbReference type="CDD" id="cd19608">
    <property type="entry name" value="GH113_mannanase-like"/>
    <property type="match status" value="1"/>
</dbReference>
<evidence type="ECO:0000256" key="1">
    <source>
        <dbReference type="SAM" id="SignalP"/>
    </source>
</evidence>
<keyword evidence="1" id="KW-0732">Signal</keyword>
<dbReference type="EMBL" id="JBHULX010000001">
    <property type="protein sequence ID" value="MFD2589606.1"/>
    <property type="molecule type" value="Genomic_DNA"/>
</dbReference>
<dbReference type="InterPro" id="IPR055151">
    <property type="entry name" value="GH113"/>
</dbReference>